<evidence type="ECO:0000256" key="1">
    <source>
        <dbReference type="SAM" id="MobiDB-lite"/>
    </source>
</evidence>
<dbReference type="Proteomes" id="UP000233551">
    <property type="component" value="Unassembled WGS sequence"/>
</dbReference>
<organism evidence="2 3">
    <name type="scientific">Punica granatum</name>
    <name type="common">Pomegranate</name>
    <dbReference type="NCBI Taxonomy" id="22663"/>
    <lineage>
        <taxon>Eukaryota</taxon>
        <taxon>Viridiplantae</taxon>
        <taxon>Streptophyta</taxon>
        <taxon>Embryophyta</taxon>
        <taxon>Tracheophyta</taxon>
        <taxon>Spermatophyta</taxon>
        <taxon>Magnoliopsida</taxon>
        <taxon>eudicotyledons</taxon>
        <taxon>Gunneridae</taxon>
        <taxon>Pentapetalae</taxon>
        <taxon>rosids</taxon>
        <taxon>malvids</taxon>
        <taxon>Myrtales</taxon>
        <taxon>Lythraceae</taxon>
        <taxon>Punica</taxon>
    </lineage>
</organism>
<dbReference type="EMBL" id="PGOL01001925">
    <property type="protein sequence ID" value="PKI52593.1"/>
    <property type="molecule type" value="Genomic_DNA"/>
</dbReference>
<comment type="caution">
    <text evidence="2">The sequence shown here is derived from an EMBL/GenBank/DDBJ whole genome shotgun (WGS) entry which is preliminary data.</text>
</comment>
<dbReference type="AlphaFoldDB" id="A0A2I0J997"/>
<proteinExistence type="predicted"/>
<accession>A0A2I0J997</accession>
<gene>
    <name evidence="2" type="ORF">CRG98_027021</name>
</gene>
<sequence>MERLVVGEQGRLEQGDGQGDKLPVKMRLDFGKQLNEEAINDDECTLSGSDLDVAMLTLPTTLMDKKAVPQVDEVLQAEVIHAPEPNEEEATPVRRATKAEELNKRNIQNFVFERAPEAMSRHLRLLFITVHMFGVPVLKVMVDNGATTCEGIVYTLYGPECGLSSGPASLAFGSRGLGSSTFPWGRVTDTREKESPLIILRPEVQNVVLSLEIRGKSRGSVRESGDSVERLEGCSGAKDARFGKDGHAAGGELRMYCSPESTSFTRNDGIDLKS</sequence>
<protein>
    <submittedName>
        <fullName evidence="2">Uncharacterized protein</fullName>
    </submittedName>
</protein>
<feature type="region of interest" description="Disordered" evidence="1">
    <location>
        <begin position="1"/>
        <end position="20"/>
    </location>
</feature>
<name>A0A2I0J997_PUNGR</name>
<reference evidence="2 3" key="1">
    <citation type="submission" date="2017-11" db="EMBL/GenBank/DDBJ databases">
        <title>De-novo sequencing of pomegranate (Punica granatum L.) genome.</title>
        <authorList>
            <person name="Akparov Z."/>
            <person name="Amiraslanov A."/>
            <person name="Hajiyeva S."/>
            <person name="Abbasov M."/>
            <person name="Kaur K."/>
            <person name="Hamwieh A."/>
            <person name="Solovyev V."/>
            <person name="Salamov A."/>
            <person name="Braich B."/>
            <person name="Kosarev P."/>
            <person name="Mahmoud A."/>
            <person name="Hajiyev E."/>
            <person name="Babayeva S."/>
            <person name="Izzatullayeva V."/>
            <person name="Mammadov A."/>
            <person name="Mammadov A."/>
            <person name="Sharifova S."/>
            <person name="Ojaghi J."/>
            <person name="Eynullazada K."/>
            <person name="Bayramov B."/>
            <person name="Abdulazimova A."/>
            <person name="Shahmuradov I."/>
        </authorList>
    </citation>
    <scope>NUCLEOTIDE SEQUENCE [LARGE SCALE GENOMIC DNA]</scope>
    <source>
        <strain evidence="3">cv. AG2017</strain>
        <tissue evidence="2">Leaf</tissue>
    </source>
</reference>
<evidence type="ECO:0000313" key="3">
    <source>
        <dbReference type="Proteomes" id="UP000233551"/>
    </source>
</evidence>
<evidence type="ECO:0000313" key="2">
    <source>
        <dbReference type="EMBL" id="PKI52593.1"/>
    </source>
</evidence>
<keyword evidence="3" id="KW-1185">Reference proteome</keyword>